<evidence type="ECO:0000313" key="1">
    <source>
        <dbReference type="EMBL" id="GFY52616.1"/>
    </source>
</evidence>
<keyword evidence="2" id="KW-1185">Reference proteome</keyword>
<comment type="caution">
    <text evidence="1">The sequence shown here is derived from an EMBL/GenBank/DDBJ whole genome shotgun (WGS) entry which is preliminary data.</text>
</comment>
<proteinExistence type="predicted"/>
<evidence type="ECO:0000313" key="2">
    <source>
        <dbReference type="Proteomes" id="UP000886998"/>
    </source>
</evidence>
<dbReference type="AlphaFoldDB" id="A0A8X6XJ29"/>
<dbReference type="EMBL" id="BMAV01008782">
    <property type="protein sequence ID" value="GFY52616.1"/>
    <property type="molecule type" value="Genomic_DNA"/>
</dbReference>
<protein>
    <submittedName>
        <fullName evidence="1">Uncharacterized protein</fullName>
    </submittedName>
</protein>
<organism evidence="1 2">
    <name type="scientific">Trichonephila inaurata madagascariensis</name>
    <dbReference type="NCBI Taxonomy" id="2747483"/>
    <lineage>
        <taxon>Eukaryota</taxon>
        <taxon>Metazoa</taxon>
        <taxon>Ecdysozoa</taxon>
        <taxon>Arthropoda</taxon>
        <taxon>Chelicerata</taxon>
        <taxon>Arachnida</taxon>
        <taxon>Araneae</taxon>
        <taxon>Araneomorphae</taxon>
        <taxon>Entelegynae</taxon>
        <taxon>Araneoidea</taxon>
        <taxon>Nephilidae</taxon>
        <taxon>Trichonephila</taxon>
        <taxon>Trichonephila inaurata</taxon>
    </lineage>
</organism>
<accession>A0A8X6XJ29</accession>
<dbReference type="Proteomes" id="UP000886998">
    <property type="component" value="Unassembled WGS sequence"/>
</dbReference>
<gene>
    <name evidence="1" type="ORF">TNIN_250361</name>
</gene>
<sequence length="111" mass="12594">MLTDLAFPSFYPFTGVAEFFFFPLPIYPLGARTVVPERSDDTLFCVIRSTWRTVASLKRTWSYVIGLEFGHPKAIGELKEGICTNKESVVFPKAFSLKGTLVSFTIFFPRK</sequence>
<name>A0A8X6XJ29_9ARAC</name>
<reference evidence="1" key="1">
    <citation type="submission" date="2020-08" db="EMBL/GenBank/DDBJ databases">
        <title>Multicomponent nature underlies the extraordinary mechanical properties of spider dragline silk.</title>
        <authorList>
            <person name="Kono N."/>
            <person name="Nakamura H."/>
            <person name="Mori M."/>
            <person name="Yoshida Y."/>
            <person name="Ohtoshi R."/>
            <person name="Malay A.D."/>
            <person name="Moran D.A.P."/>
            <person name="Tomita M."/>
            <person name="Numata K."/>
            <person name="Arakawa K."/>
        </authorList>
    </citation>
    <scope>NUCLEOTIDE SEQUENCE</scope>
</reference>
<dbReference type="OrthoDB" id="10398904at2759"/>